<dbReference type="EMBL" id="VWNE01000008">
    <property type="protein sequence ID" value="KAA8484421.1"/>
    <property type="molecule type" value="Genomic_DNA"/>
</dbReference>
<keyword evidence="2" id="KW-1185">Reference proteome</keyword>
<dbReference type="AlphaFoldDB" id="A0A5M9HFW8"/>
<evidence type="ECO:0008006" key="3">
    <source>
        <dbReference type="Google" id="ProtNLM"/>
    </source>
</evidence>
<accession>A0A5M9HFW8</accession>
<evidence type="ECO:0000313" key="2">
    <source>
        <dbReference type="Proteomes" id="UP000322918"/>
    </source>
</evidence>
<name>A0A5M9HFW8_9SPHI</name>
<sequence>MRRKACLLIFFSFLINSCKRDGVFNPEGTYKGRFIYTIAISSSGPTIAPASIRFENETFTSTAGQNRIPAGGSGTFKINGRQIEFADTNAWTADFNWALILSGKYAYKTRADSLFLTRRTNDGNTYEYRLKRIP</sequence>
<gene>
    <name evidence="1" type="ORF">F1649_06520</name>
</gene>
<protein>
    <recommendedName>
        <fullName evidence="3">Lipocalin-like domain-containing protein</fullName>
    </recommendedName>
</protein>
<dbReference type="OrthoDB" id="708590at2"/>
<evidence type="ECO:0000313" key="1">
    <source>
        <dbReference type="EMBL" id="KAA8484421.1"/>
    </source>
</evidence>
<reference evidence="1 2" key="1">
    <citation type="submission" date="2019-09" db="EMBL/GenBank/DDBJ databases">
        <title>Pararcticibacter amylolyticus gen. nov., sp. nov., isolated from a rottenly hemp rope, and reclassification of Pedobacter tournemirensis as Pararcticibacter tournemirensis comb. nov.</title>
        <authorList>
            <person name="Cai Y."/>
        </authorList>
    </citation>
    <scope>NUCLEOTIDE SEQUENCE [LARGE SCALE GENOMIC DNA]</scope>
    <source>
        <strain evidence="1 2">TF5-37.2-LB10</strain>
    </source>
</reference>
<proteinExistence type="predicted"/>
<dbReference type="RefSeq" id="WP_141814397.1">
    <property type="nucleotide sequence ID" value="NZ_VFPL01000001.1"/>
</dbReference>
<comment type="caution">
    <text evidence="1">The sequence shown here is derived from an EMBL/GenBank/DDBJ whole genome shotgun (WGS) entry which is preliminary data.</text>
</comment>
<dbReference type="Proteomes" id="UP000322918">
    <property type="component" value="Unassembled WGS sequence"/>
</dbReference>
<organism evidence="1 2">
    <name type="scientific">Arcticibacter tournemirensis</name>
    <dbReference type="NCBI Taxonomy" id="699437"/>
    <lineage>
        <taxon>Bacteria</taxon>
        <taxon>Pseudomonadati</taxon>
        <taxon>Bacteroidota</taxon>
        <taxon>Sphingobacteriia</taxon>
        <taxon>Sphingobacteriales</taxon>
        <taxon>Sphingobacteriaceae</taxon>
        <taxon>Arcticibacter</taxon>
    </lineage>
</organism>